<keyword evidence="1" id="KW-1133">Transmembrane helix</keyword>
<dbReference type="InterPro" id="IPR029062">
    <property type="entry name" value="Class_I_gatase-like"/>
</dbReference>
<proteinExistence type="predicted"/>
<organism evidence="3 4">
    <name type="scientific">Brevibacillus brevis</name>
    <name type="common">Bacillus brevis</name>
    <dbReference type="NCBI Taxonomy" id="1393"/>
    <lineage>
        <taxon>Bacteria</taxon>
        <taxon>Bacillati</taxon>
        <taxon>Bacillota</taxon>
        <taxon>Bacilli</taxon>
        <taxon>Bacillales</taxon>
        <taxon>Paenibacillaceae</taxon>
        <taxon>Brevibacillus</taxon>
    </lineage>
</organism>
<name>A0ABY9SXE0_BREBE</name>
<evidence type="ECO:0000313" key="4">
    <source>
        <dbReference type="Proteomes" id="UP001256827"/>
    </source>
</evidence>
<keyword evidence="1" id="KW-0472">Membrane</keyword>
<sequence>MRWKRMLLFAVTWLLVTVQPVSAESNIEINVDVPLGGIMKYEAWTRLEVSVAAQEQPFHGFVEMSKKKTARGTHDSALRQEVELGSGKSAVLHFDMPTQLLMDEWFIRLTENGQVVKTEKVRLPYPKDGKTIGVLHESPSAYHFLAKQQSQIAPGTTYSIQSLPVQALPEESWIYQSLDVLALGSRQVTQLSVSQVHAIEAWIKTGGVLILSAGPGQDGIVQTFKDVLPVQAGHSGQVELRDALRPYAGEKAIPEGKIGVYNQELPLFTSKEVGQGRVLFVNYDVAAEPLASWQYNSQLWQTVLMRHGAQEVLEDQTYWDQMTRPFLELSKQIPGVHTPAPLWMVVLWTGYVVLIAPLTYYILKRRDKRQWAWGIIPGTAILLTLGTIGIGKPLVVKESASYAVSEVKIVDKQLAQTRTASTFLAVDQDQYDVKVNHSFVALPLTTGRNDYEPTGITADDTLLSYKNVPYLTPKQAIGFGMLTDVGQYSADLTVTGDHLQGTVKNSTSFPLDAAYIEIGLQRIPLGALAKGAEKSVDVRLDPLLMPRQPESGKRETEQERIKELQENVLSYGRGHEVRIVGISTEPLQLLTMQEPHQAHYWNVVHQSIRLKPDGQGIVTYPYGLLDVSVQETSGDVDAKSAYLWELGRGSITFELNADDARLDLERLIVPLEHSSFRPFQIEIFRQKYGKWTSLGRGEKLVLDKGQLEDTLTPRGTVLLRFSHSGTPRLTLPTPFFQVEGRERTW</sequence>
<keyword evidence="4" id="KW-1185">Reference proteome</keyword>
<gene>
    <name evidence="3" type="ORF">RGB73_16725</name>
</gene>
<keyword evidence="2" id="KW-0732">Signal</keyword>
<keyword evidence="1" id="KW-0812">Transmembrane</keyword>
<dbReference type="Gene3D" id="3.40.50.880">
    <property type="match status" value="1"/>
</dbReference>
<feature type="signal peptide" evidence="2">
    <location>
        <begin position="1"/>
        <end position="23"/>
    </location>
</feature>
<accession>A0ABY9SXE0</accession>
<dbReference type="EMBL" id="CP134050">
    <property type="protein sequence ID" value="WNC12378.1"/>
    <property type="molecule type" value="Genomic_DNA"/>
</dbReference>
<feature type="chain" id="PRO_5046841803" description="DUF4350 domain-containing protein" evidence="2">
    <location>
        <begin position="24"/>
        <end position="745"/>
    </location>
</feature>
<evidence type="ECO:0000256" key="2">
    <source>
        <dbReference type="SAM" id="SignalP"/>
    </source>
</evidence>
<dbReference type="RefSeq" id="WP_310763753.1">
    <property type="nucleotide sequence ID" value="NZ_CP134050.1"/>
</dbReference>
<evidence type="ECO:0008006" key="5">
    <source>
        <dbReference type="Google" id="ProtNLM"/>
    </source>
</evidence>
<dbReference type="SUPFAM" id="SSF52317">
    <property type="entry name" value="Class I glutamine amidotransferase-like"/>
    <property type="match status" value="1"/>
</dbReference>
<feature type="transmembrane region" description="Helical" evidence="1">
    <location>
        <begin position="370"/>
        <end position="391"/>
    </location>
</feature>
<reference evidence="3 4" key="1">
    <citation type="submission" date="2023-09" db="EMBL/GenBank/DDBJ databases">
        <title>Complete Genome and Methylome dissection of Bacillus brevis NEB573 original source of BbsI restriction endonuclease.</title>
        <authorList>
            <person name="Fomenkov A."/>
            <person name="Roberts R.D."/>
        </authorList>
    </citation>
    <scope>NUCLEOTIDE SEQUENCE [LARGE SCALE GENOMIC DNA]</scope>
    <source>
        <strain evidence="3 4">NEB573</strain>
    </source>
</reference>
<evidence type="ECO:0000313" key="3">
    <source>
        <dbReference type="EMBL" id="WNC12378.1"/>
    </source>
</evidence>
<feature type="transmembrane region" description="Helical" evidence="1">
    <location>
        <begin position="342"/>
        <end position="363"/>
    </location>
</feature>
<protein>
    <recommendedName>
        <fullName evidence="5">DUF4350 domain-containing protein</fullName>
    </recommendedName>
</protein>
<evidence type="ECO:0000256" key="1">
    <source>
        <dbReference type="SAM" id="Phobius"/>
    </source>
</evidence>
<dbReference type="Proteomes" id="UP001256827">
    <property type="component" value="Chromosome"/>
</dbReference>